<evidence type="ECO:0000313" key="7">
    <source>
        <dbReference type="EMBL" id="MBB5356689.1"/>
    </source>
</evidence>
<feature type="transmembrane region" description="Helical" evidence="5">
    <location>
        <begin position="57"/>
        <end position="73"/>
    </location>
</feature>
<evidence type="ECO:0000256" key="1">
    <source>
        <dbReference type="ARBA" id="ARBA00022722"/>
    </source>
</evidence>
<feature type="compositionally biased region" description="Low complexity" evidence="4">
    <location>
        <begin position="277"/>
        <end position="320"/>
    </location>
</feature>
<dbReference type="PROSITE" id="PS50830">
    <property type="entry name" value="TNASE_3"/>
    <property type="match status" value="1"/>
</dbReference>
<gene>
    <name evidence="7" type="ORF">HNR43_002701</name>
</gene>
<feature type="transmembrane region" description="Helical" evidence="5">
    <location>
        <begin position="6"/>
        <end position="36"/>
    </location>
</feature>
<evidence type="ECO:0000256" key="5">
    <source>
        <dbReference type="SAM" id="Phobius"/>
    </source>
</evidence>
<sequence>MKKFIIWFLLIFLVLYLIVAVITTPVSWIGLLLTLFGLYQVRQQKKGKLTFSKPGRIVGAGIALTFILVVLFAEPAEKTDVTEKEAKVTNEAESKKQIEGKEAKEEAEKIAAEQKVKEETAARLGLVMATISKVIDGDTAELSDGRKVRLIGVNTPESTTRHEEYGKEASNYTKSKLEGKKVWLQKDISETDRYGRLLRIVWLQIPNNDMDESEIRTKMFNADLVLNGYAEPYTYPPDVKYSDYFVKFAREAREQNKGLWAFGEYGTTKGDLDPKQSSSTVSSSSSAKKSNSNSSSNGSSSNNTRSNSSSSNNSSSPASSGGTEYFANCTELRKAYPNGVPSNHPAYQPKMDRDKDGYACER</sequence>
<dbReference type="GO" id="GO:1990599">
    <property type="term" value="F:3' overhang single-stranded DNA endodeoxyribonuclease activity"/>
    <property type="evidence" value="ECO:0007669"/>
    <property type="project" value="UniProtKB-EC"/>
</dbReference>
<dbReference type="Proteomes" id="UP000583699">
    <property type="component" value="Unassembled WGS sequence"/>
</dbReference>
<dbReference type="EMBL" id="JACHEQ010000019">
    <property type="protein sequence ID" value="MBB5356689.1"/>
    <property type="molecule type" value="Genomic_DNA"/>
</dbReference>
<feature type="compositionally biased region" description="Basic and acidic residues" evidence="4">
    <location>
        <begin position="350"/>
        <end position="362"/>
    </location>
</feature>
<keyword evidence="5" id="KW-1133">Transmembrane helix</keyword>
<keyword evidence="2" id="KW-0255">Endonuclease</keyword>
<dbReference type="PANTHER" id="PTHR12302">
    <property type="entry name" value="EBNA2 BINDING PROTEIN P100"/>
    <property type="match status" value="1"/>
</dbReference>
<evidence type="ECO:0000256" key="4">
    <source>
        <dbReference type="SAM" id="MobiDB-lite"/>
    </source>
</evidence>
<keyword evidence="1" id="KW-0540">Nuclease</keyword>
<reference evidence="7 8" key="1">
    <citation type="submission" date="2020-08" db="EMBL/GenBank/DDBJ databases">
        <title>Genomic Encyclopedia of Type Strains, Phase IV (KMG-IV): sequencing the most valuable type-strain genomes for metagenomic binning, comparative biology and taxonomic classification.</title>
        <authorList>
            <person name="Goeker M."/>
        </authorList>
    </citation>
    <scope>NUCLEOTIDE SEQUENCE [LARGE SCALE GENOMIC DNA]</scope>
    <source>
        <strain evidence="7 8">DSM 19169</strain>
    </source>
</reference>
<evidence type="ECO:0000256" key="2">
    <source>
        <dbReference type="ARBA" id="ARBA00022759"/>
    </source>
</evidence>
<proteinExistence type="predicted"/>
<keyword evidence="3 7" id="KW-0378">Hydrolase</keyword>
<dbReference type="SMART" id="SM00318">
    <property type="entry name" value="SNc"/>
    <property type="match status" value="1"/>
</dbReference>
<dbReference type="Pfam" id="PF05901">
    <property type="entry name" value="Excalibur"/>
    <property type="match status" value="1"/>
</dbReference>
<evidence type="ECO:0000313" key="8">
    <source>
        <dbReference type="Proteomes" id="UP000583699"/>
    </source>
</evidence>
<dbReference type="RefSeq" id="WP_183244542.1">
    <property type="nucleotide sequence ID" value="NZ_JACHEQ010000019.1"/>
</dbReference>
<dbReference type="InterPro" id="IPR035437">
    <property type="entry name" value="SNase_OB-fold_sf"/>
</dbReference>
<dbReference type="SUPFAM" id="SSF50199">
    <property type="entry name" value="Staphylococcal nuclease"/>
    <property type="match status" value="1"/>
</dbReference>
<evidence type="ECO:0000259" key="6">
    <source>
        <dbReference type="PROSITE" id="PS50830"/>
    </source>
</evidence>
<dbReference type="InterPro" id="IPR008613">
    <property type="entry name" value="Excalibur_Ca-bd_domain"/>
</dbReference>
<dbReference type="SMART" id="SM00894">
    <property type="entry name" value="Excalibur"/>
    <property type="match status" value="1"/>
</dbReference>
<dbReference type="Pfam" id="PF00565">
    <property type="entry name" value="SNase"/>
    <property type="match status" value="1"/>
</dbReference>
<feature type="region of interest" description="Disordered" evidence="4">
    <location>
        <begin position="271"/>
        <end position="362"/>
    </location>
</feature>
<dbReference type="EC" id="3.1.31.1" evidence="7"/>
<name>A0A7W8JGK8_9BACL</name>
<keyword evidence="5" id="KW-0812">Transmembrane</keyword>
<keyword evidence="5" id="KW-0472">Membrane</keyword>
<feature type="domain" description="TNase-like" evidence="6">
    <location>
        <begin position="125"/>
        <end position="262"/>
    </location>
</feature>
<comment type="caution">
    <text evidence="7">The sequence shown here is derived from an EMBL/GenBank/DDBJ whole genome shotgun (WGS) entry which is preliminary data.</text>
</comment>
<dbReference type="Gene3D" id="2.40.50.90">
    <property type="match status" value="1"/>
</dbReference>
<dbReference type="PANTHER" id="PTHR12302:SF3">
    <property type="entry name" value="SERINE_THREONINE-PROTEIN KINASE 31"/>
    <property type="match status" value="1"/>
</dbReference>
<protein>
    <submittedName>
        <fullName evidence="7">Micrococcal nuclease</fullName>
        <ecNumber evidence="7">3.1.31.1</ecNumber>
    </submittedName>
</protein>
<dbReference type="AlphaFoldDB" id="A0A7W8JGK8"/>
<keyword evidence="8" id="KW-1185">Reference proteome</keyword>
<organism evidence="7 8">
    <name type="scientific">Anoxybacillus mongoliensis</name>
    <dbReference type="NCBI Taxonomy" id="452565"/>
    <lineage>
        <taxon>Bacteria</taxon>
        <taxon>Bacillati</taxon>
        <taxon>Bacillota</taxon>
        <taxon>Bacilli</taxon>
        <taxon>Bacillales</taxon>
        <taxon>Anoxybacillaceae</taxon>
        <taxon>Anoxybacillus</taxon>
    </lineage>
</organism>
<dbReference type="InterPro" id="IPR016071">
    <property type="entry name" value="Staphylococal_nuclease_OB-fold"/>
</dbReference>
<accession>A0A7W8JGK8</accession>
<evidence type="ECO:0000256" key="3">
    <source>
        <dbReference type="ARBA" id="ARBA00022801"/>
    </source>
</evidence>